<proteinExistence type="predicted"/>
<dbReference type="AlphaFoldDB" id="A0A975J363"/>
<accession>A0A975J363</accession>
<dbReference type="KEGG" id="lamb:KBB96_10000"/>
<dbReference type="Proteomes" id="UP000676169">
    <property type="component" value="Chromosome"/>
</dbReference>
<gene>
    <name evidence="1" type="ORF">KBB96_10000</name>
</gene>
<evidence type="ECO:0008006" key="3">
    <source>
        <dbReference type="Google" id="ProtNLM"/>
    </source>
</evidence>
<sequence>MNAALNRYLNDHLAGSAGAVDLIQTLADRAKEPEEKRFFIDLKAEVEKDRVMLKKLLETVGSGGSGMLQAAGNLTAKASRLKLAWEGLDPGKLGAFEALEILVLGIQGKRVLWRMLGEIAGEIPEWAGIDFAALEADAVRQRDAVEGKRLTAGRAALIPEEEE</sequence>
<dbReference type="RefSeq" id="WP_211634554.1">
    <property type="nucleotide sequence ID" value="NZ_CP073100.1"/>
</dbReference>
<evidence type="ECO:0000313" key="1">
    <source>
        <dbReference type="EMBL" id="QUE53212.1"/>
    </source>
</evidence>
<dbReference type="EMBL" id="CP073100">
    <property type="protein sequence ID" value="QUE53212.1"/>
    <property type="molecule type" value="Genomic_DNA"/>
</dbReference>
<reference evidence="1" key="1">
    <citation type="submission" date="2021-04" db="EMBL/GenBank/DDBJ databases">
        <title>Luteolibacter sp. 32A isolated from the skin of an Anderson's salamander (Ambystoma andersonii).</title>
        <authorList>
            <person name="Spergser J."/>
            <person name="Busse H.-J."/>
        </authorList>
    </citation>
    <scope>NUCLEOTIDE SEQUENCE</scope>
    <source>
        <strain evidence="1">32A</strain>
    </source>
</reference>
<name>A0A975J363_9BACT</name>
<protein>
    <recommendedName>
        <fullName evidence="3">DUF892 family protein</fullName>
    </recommendedName>
</protein>
<keyword evidence="2" id="KW-1185">Reference proteome</keyword>
<organism evidence="1 2">
    <name type="scientific">Luteolibacter ambystomatis</name>
    <dbReference type="NCBI Taxonomy" id="2824561"/>
    <lineage>
        <taxon>Bacteria</taxon>
        <taxon>Pseudomonadati</taxon>
        <taxon>Verrucomicrobiota</taxon>
        <taxon>Verrucomicrobiia</taxon>
        <taxon>Verrucomicrobiales</taxon>
        <taxon>Verrucomicrobiaceae</taxon>
        <taxon>Luteolibacter</taxon>
    </lineage>
</organism>
<evidence type="ECO:0000313" key="2">
    <source>
        <dbReference type="Proteomes" id="UP000676169"/>
    </source>
</evidence>